<dbReference type="AlphaFoldDB" id="A0A076EQN6"/>
<protein>
    <submittedName>
        <fullName evidence="5">Dehydrogenase</fullName>
    </submittedName>
</protein>
<dbReference type="EMBL" id="CP008947">
    <property type="protein sequence ID" value="AII08251.1"/>
    <property type="molecule type" value="Genomic_DNA"/>
</dbReference>
<feature type="domain" description="GFO/IDH/MocA-like oxidoreductase" evidence="4">
    <location>
        <begin position="128"/>
        <end position="248"/>
    </location>
</feature>
<evidence type="ECO:0000313" key="6">
    <source>
        <dbReference type="Proteomes" id="UP000028488"/>
    </source>
</evidence>
<dbReference type="RefSeq" id="WP_128641070.1">
    <property type="nucleotide sequence ID" value="NZ_CP008947.1"/>
</dbReference>
<dbReference type="Pfam" id="PF22725">
    <property type="entry name" value="GFO_IDH_MocA_C3"/>
    <property type="match status" value="1"/>
</dbReference>
<dbReference type="GO" id="GO:0000166">
    <property type="term" value="F:nucleotide binding"/>
    <property type="evidence" value="ECO:0007669"/>
    <property type="project" value="InterPro"/>
</dbReference>
<dbReference type="InterPro" id="IPR000683">
    <property type="entry name" value="Gfo/Idh/MocA-like_OxRdtase_N"/>
</dbReference>
<dbReference type="GO" id="GO:0016491">
    <property type="term" value="F:oxidoreductase activity"/>
    <property type="evidence" value="ECO:0007669"/>
    <property type="project" value="UniProtKB-KW"/>
</dbReference>
<reference evidence="5 6" key="1">
    <citation type="submission" date="2014-07" db="EMBL/GenBank/DDBJ databases">
        <title>Genome Sequence of Rhodococcus opacus Strain R7, a Biodegrader of Mono- and Polycyclic Aromatic Hydrocarbons.</title>
        <authorList>
            <person name="Di Gennaro P."/>
            <person name="Zampolli J."/>
            <person name="Presti I."/>
            <person name="Cappelletti M."/>
            <person name="D'Ursi P."/>
            <person name="Orro A."/>
            <person name="Mezzelani A."/>
            <person name="Milanesi L."/>
        </authorList>
    </citation>
    <scope>NUCLEOTIDE SEQUENCE [LARGE SCALE GENOMIC DNA]</scope>
    <source>
        <strain evidence="5 6">R7</strain>
    </source>
</reference>
<evidence type="ECO:0000259" key="3">
    <source>
        <dbReference type="Pfam" id="PF01408"/>
    </source>
</evidence>
<dbReference type="Gene3D" id="3.30.360.10">
    <property type="entry name" value="Dihydrodipicolinate Reductase, domain 2"/>
    <property type="match status" value="1"/>
</dbReference>
<accession>A0A076EQN6</accession>
<sequence length="335" mass="34973">MGSTIGVIGLGRIGAFHTDTLAQLPGVDGLVVTDERPDATAAVAAKFGAKAVDDAAAVFAAGVDGVVIAAATPAHAPLILAAVEAGIPVFCEKPVAFTADESYQVVERLKTTTVPVQIGYNRRFDPAFVAARNAVVGGELGWLHTVRSTTLDPAPPPAEYVAASGGIFRDCSVHDFDIVRWVVGQEVAEVYAAGTNQGDSIFADCGDVDTATTTMTFEGGALGVVSNTRYNARGYDCRLEVHGSQDSVVAGWDASAPVRNLEPGIAFPDGPPHRFFMDRFTAAYRAELGAFLEVIAGTAPSPCTAADALEVAWIAEAAALSLSQHRPVQMSEVRR</sequence>
<dbReference type="InterPro" id="IPR055170">
    <property type="entry name" value="GFO_IDH_MocA-like_dom"/>
</dbReference>
<feature type="domain" description="Gfo/Idh/MocA-like oxidoreductase N-terminal" evidence="3">
    <location>
        <begin position="5"/>
        <end position="120"/>
    </location>
</feature>
<dbReference type="Pfam" id="PF01408">
    <property type="entry name" value="GFO_IDH_MocA"/>
    <property type="match status" value="1"/>
</dbReference>
<dbReference type="SUPFAM" id="SSF51735">
    <property type="entry name" value="NAD(P)-binding Rossmann-fold domains"/>
    <property type="match status" value="1"/>
</dbReference>
<comment type="similarity">
    <text evidence="1">Belongs to the Gfo/Idh/MocA family.</text>
</comment>
<dbReference type="PANTHER" id="PTHR42840">
    <property type="entry name" value="NAD(P)-BINDING ROSSMANN-FOLD SUPERFAMILY PROTEIN-RELATED"/>
    <property type="match status" value="1"/>
</dbReference>
<dbReference type="Proteomes" id="UP000028488">
    <property type="component" value="Chromosome"/>
</dbReference>
<proteinExistence type="inferred from homology"/>
<keyword evidence="2" id="KW-0560">Oxidoreductase</keyword>
<gene>
    <name evidence="5" type="ORF">EP51_27965</name>
</gene>
<evidence type="ECO:0000256" key="1">
    <source>
        <dbReference type="ARBA" id="ARBA00010928"/>
    </source>
</evidence>
<dbReference type="InterPro" id="IPR036291">
    <property type="entry name" value="NAD(P)-bd_dom_sf"/>
</dbReference>
<evidence type="ECO:0000259" key="4">
    <source>
        <dbReference type="Pfam" id="PF22725"/>
    </source>
</evidence>
<organism evidence="5 6">
    <name type="scientific">Rhodococcus opacus</name>
    <name type="common">Nocardia opaca</name>
    <dbReference type="NCBI Taxonomy" id="37919"/>
    <lineage>
        <taxon>Bacteria</taxon>
        <taxon>Bacillati</taxon>
        <taxon>Actinomycetota</taxon>
        <taxon>Actinomycetes</taxon>
        <taxon>Mycobacteriales</taxon>
        <taxon>Nocardiaceae</taxon>
        <taxon>Rhodococcus</taxon>
    </lineage>
</organism>
<dbReference type="Gene3D" id="3.40.50.720">
    <property type="entry name" value="NAD(P)-binding Rossmann-like Domain"/>
    <property type="match status" value="1"/>
</dbReference>
<evidence type="ECO:0000313" key="5">
    <source>
        <dbReference type="EMBL" id="AII08251.1"/>
    </source>
</evidence>
<dbReference type="PANTHER" id="PTHR42840:SF3">
    <property type="entry name" value="BINDING ROSSMANN FOLD OXIDOREDUCTASE, PUTATIVE (AFU_ORTHOLOGUE AFUA_2G10240)-RELATED"/>
    <property type="match status" value="1"/>
</dbReference>
<dbReference type="eggNOG" id="COG0673">
    <property type="taxonomic scope" value="Bacteria"/>
</dbReference>
<dbReference type="SUPFAM" id="SSF55347">
    <property type="entry name" value="Glyceraldehyde-3-phosphate dehydrogenase-like, C-terminal domain"/>
    <property type="match status" value="1"/>
</dbReference>
<name>A0A076EQN6_RHOOP</name>
<evidence type="ECO:0000256" key="2">
    <source>
        <dbReference type="ARBA" id="ARBA00023002"/>
    </source>
</evidence>